<keyword evidence="6" id="KW-1185">Reference proteome</keyword>
<feature type="binding site" evidence="3">
    <location>
        <position position="106"/>
    </location>
    <ligand>
        <name>ATP</name>
        <dbReference type="ChEBI" id="CHEBI:30616"/>
    </ligand>
</feature>
<evidence type="ECO:0000256" key="2">
    <source>
        <dbReference type="ARBA" id="ARBA00022840"/>
    </source>
</evidence>
<dbReference type="OrthoDB" id="538607at2759"/>
<protein>
    <submittedName>
        <fullName evidence="5">Kinase-like domain-containing protein</fullName>
    </submittedName>
</protein>
<dbReference type="InterPro" id="IPR051681">
    <property type="entry name" value="Ser/Thr_Kinases-Pseudokinases"/>
</dbReference>
<keyword evidence="5" id="KW-0418">Kinase</keyword>
<dbReference type="Gene3D" id="3.30.200.20">
    <property type="entry name" value="Phosphorylase Kinase, domain 1"/>
    <property type="match status" value="1"/>
</dbReference>
<dbReference type="Proteomes" id="UP000736335">
    <property type="component" value="Unassembled WGS sequence"/>
</dbReference>
<sequence>MRDLRLPPLANSFVVQAARLFYQCFSSSGNDVSSPSLASPPRPVVDNDIPYERYSDAVEQLRPLFPPNCISFGADEVEVVGDIPLGAGGYANIWVATLCGRSVIRKSYRRYENDDVESIFQRYCREVTVCSQLSHPNIVPFVGFVITSNHSFSLIFDTAGHLGLREYLEMHPQADKMDLVRGIACGLKHVHDLDVIHGRLCSQNVLVGPDGIPRIAGFGSSLMMSRPDLGSDEDVVGFHRGSAPELMRPPKPGKPVTRITKESDMYAFGMLTWEIFSGKDPFRGDLDATVVVRVLKGDRPPHPKNCNGLSRQVWNMVKVCWSDSPSRRMTVGEVLNLLDAACRPS</sequence>
<comment type="caution">
    <text evidence="5">The sequence shown here is derived from an EMBL/GenBank/DDBJ whole genome shotgun (WGS) entry which is preliminary data.</text>
</comment>
<evidence type="ECO:0000256" key="3">
    <source>
        <dbReference type="PROSITE-ProRule" id="PRU10141"/>
    </source>
</evidence>
<dbReference type="InterPro" id="IPR001245">
    <property type="entry name" value="Ser-Thr/Tyr_kinase_cat_dom"/>
</dbReference>
<dbReference type="PROSITE" id="PS50011">
    <property type="entry name" value="PROTEIN_KINASE_DOM"/>
    <property type="match status" value="1"/>
</dbReference>
<proteinExistence type="predicted"/>
<reference evidence="5" key="2">
    <citation type="submission" date="2020-11" db="EMBL/GenBank/DDBJ databases">
        <authorList>
            <consortium name="DOE Joint Genome Institute"/>
            <person name="Kuo A."/>
            <person name="Miyauchi S."/>
            <person name="Kiss E."/>
            <person name="Drula E."/>
            <person name="Kohler A."/>
            <person name="Sanchez-Garcia M."/>
            <person name="Andreopoulos B."/>
            <person name="Barry K.W."/>
            <person name="Bonito G."/>
            <person name="Buee M."/>
            <person name="Carver A."/>
            <person name="Chen C."/>
            <person name="Cichocki N."/>
            <person name="Clum A."/>
            <person name="Culley D."/>
            <person name="Crous P.W."/>
            <person name="Fauchery L."/>
            <person name="Girlanda M."/>
            <person name="Hayes R."/>
            <person name="Keri Z."/>
            <person name="Labutti K."/>
            <person name="Lipzen A."/>
            <person name="Lombard V."/>
            <person name="Magnuson J."/>
            <person name="Maillard F."/>
            <person name="Morin E."/>
            <person name="Murat C."/>
            <person name="Nolan M."/>
            <person name="Ohm R."/>
            <person name="Pangilinan J."/>
            <person name="Pereira M."/>
            <person name="Perotto S."/>
            <person name="Peter M."/>
            <person name="Riley R."/>
            <person name="Sitrit Y."/>
            <person name="Stielow B."/>
            <person name="Szollosi G."/>
            <person name="Zifcakova L."/>
            <person name="Stursova M."/>
            <person name="Spatafora J.W."/>
            <person name="Tedersoo L."/>
            <person name="Vaario L.-M."/>
            <person name="Yamada A."/>
            <person name="Yan M."/>
            <person name="Wang P."/>
            <person name="Xu J."/>
            <person name="Bruns T."/>
            <person name="Baldrian P."/>
            <person name="Vilgalys R."/>
            <person name="Henrissat B."/>
            <person name="Grigoriev I.V."/>
            <person name="Hibbett D."/>
            <person name="Nagy L.G."/>
            <person name="Martin F.M."/>
        </authorList>
    </citation>
    <scope>NUCLEOTIDE SEQUENCE</scope>
    <source>
        <strain evidence="5">UH-Tt-Lm1</strain>
    </source>
</reference>
<keyword evidence="2 3" id="KW-0067">ATP-binding</keyword>
<evidence type="ECO:0000256" key="1">
    <source>
        <dbReference type="ARBA" id="ARBA00022741"/>
    </source>
</evidence>
<keyword evidence="1 3" id="KW-0547">Nucleotide-binding</keyword>
<dbReference type="InterPro" id="IPR017441">
    <property type="entry name" value="Protein_kinase_ATP_BS"/>
</dbReference>
<name>A0A9P6L092_9AGAM</name>
<evidence type="ECO:0000313" key="5">
    <source>
        <dbReference type="EMBL" id="KAF9777644.1"/>
    </source>
</evidence>
<keyword evidence="5" id="KW-0808">Transferase</keyword>
<dbReference type="InterPro" id="IPR011009">
    <property type="entry name" value="Kinase-like_dom_sf"/>
</dbReference>
<dbReference type="PANTHER" id="PTHR44329">
    <property type="entry name" value="SERINE/THREONINE-PROTEIN KINASE TNNI3K-RELATED"/>
    <property type="match status" value="1"/>
</dbReference>
<dbReference type="PROSITE" id="PS00107">
    <property type="entry name" value="PROTEIN_KINASE_ATP"/>
    <property type="match status" value="1"/>
</dbReference>
<dbReference type="InterPro" id="IPR000719">
    <property type="entry name" value="Prot_kinase_dom"/>
</dbReference>
<organism evidence="5 6">
    <name type="scientific">Thelephora terrestris</name>
    <dbReference type="NCBI Taxonomy" id="56493"/>
    <lineage>
        <taxon>Eukaryota</taxon>
        <taxon>Fungi</taxon>
        <taxon>Dikarya</taxon>
        <taxon>Basidiomycota</taxon>
        <taxon>Agaricomycotina</taxon>
        <taxon>Agaricomycetes</taxon>
        <taxon>Thelephorales</taxon>
        <taxon>Thelephoraceae</taxon>
        <taxon>Thelephora</taxon>
    </lineage>
</organism>
<dbReference type="AlphaFoldDB" id="A0A9P6L092"/>
<reference evidence="5" key="1">
    <citation type="journal article" date="2020" name="Nat. Commun.">
        <title>Large-scale genome sequencing of mycorrhizal fungi provides insights into the early evolution of symbiotic traits.</title>
        <authorList>
            <person name="Miyauchi S."/>
            <person name="Kiss E."/>
            <person name="Kuo A."/>
            <person name="Drula E."/>
            <person name="Kohler A."/>
            <person name="Sanchez-Garcia M."/>
            <person name="Morin E."/>
            <person name="Andreopoulos B."/>
            <person name="Barry K.W."/>
            <person name="Bonito G."/>
            <person name="Buee M."/>
            <person name="Carver A."/>
            <person name="Chen C."/>
            <person name="Cichocki N."/>
            <person name="Clum A."/>
            <person name="Culley D."/>
            <person name="Crous P.W."/>
            <person name="Fauchery L."/>
            <person name="Girlanda M."/>
            <person name="Hayes R.D."/>
            <person name="Keri Z."/>
            <person name="LaButti K."/>
            <person name="Lipzen A."/>
            <person name="Lombard V."/>
            <person name="Magnuson J."/>
            <person name="Maillard F."/>
            <person name="Murat C."/>
            <person name="Nolan M."/>
            <person name="Ohm R.A."/>
            <person name="Pangilinan J."/>
            <person name="Pereira M.F."/>
            <person name="Perotto S."/>
            <person name="Peter M."/>
            <person name="Pfister S."/>
            <person name="Riley R."/>
            <person name="Sitrit Y."/>
            <person name="Stielow J.B."/>
            <person name="Szollosi G."/>
            <person name="Zifcakova L."/>
            <person name="Stursova M."/>
            <person name="Spatafora J.W."/>
            <person name="Tedersoo L."/>
            <person name="Vaario L.M."/>
            <person name="Yamada A."/>
            <person name="Yan M."/>
            <person name="Wang P."/>
            <person name="Xu J."/>
            <person name="Bruns T."/>
            <person name="Baldrian P."/>
            <person name="Vilgalys R."/>
            <person name="Dunand C."/>
            <person name="Henrissat B."/>
            <person name="Grigoriev I.V."/>
            <person name="Hibbett D."/>
            <person name="Nagy L.G."/>
            <person name="Martin F.M."/>
        </authorList>
    </citation>
    <scope>NUCLEOTIDE SEQUENCE</scope>
    <source>
        <strain evidence="5">UH-Tt-Lm1</strain>
    </source>
</reference>
<dbReference type="EMBL" id="WIUZ02000030">
    <property type="protein sequence ID" value="KAF9777644.1"/>
    <property type="molecule type" value="Genomic_DNA"/>
</dbReference>
<feature type="domain" description="Protein kinase" evidence="4">
    <location>
        <begin position="79"/>
        <end position="345"/>
    </location>
</feature>
<dbReference type="PANTHER" id="PTHR44329:SF298">
    <property type="entry name" value="MIXED LINEAGE KINASE DOMAIN-LIKE PROTEIN"/>
    <property type="match status" value="1"/>
</dbReference>
<dbReference type="SUPFAM" id="SSF56112">
    <property type="entry name" value="Protein kinase-like (PK-like)"/>
    <property type="match status" value="1"/>
</dbReference>
<dbReference type="GO" id="GO:0004674">
    <property type="term" value="F:protein serine/threonine kinase activity"/>
    <property type="evidence" value="ECO:0007669"/>
    <property type="project" value="TreeGrafter"/>
</dbReference>
<accession>A0A9P6L092</accession>
<dbReference type="Pfam" id="PF07714">
    <property type="entry name" value="PK_Tyr_Ser-Thr"/>
    <property type="match status" value="1"/>
</dbReference>
<gene>
    <name evidence="5" type="ORF">BJ322DRAFT_1095881</name>
</gene>
<dbReference type="GO" id="GO:0005524">
    <property type="term" value="F:ATP binding"/>
    <property type="evidence" value="ECO:0007669"/>
    <property type="project" value="UniProtKB-UniRule"/>
</dbReference>
<evidence type="ECO:0000259" key="4">
    <source>
        <dbReference type="PROSITE" id="PS50011"/>
    </source>
</evidence>
<dbReference type="Gene3D" id="1.10.510.10">
    <property type="entry name" value="Transferase(Phosphotransferase) domain 1"/>
    <property type="match status" value="1"/>
</dbReference>
<evidence type="ECO:0000313" key="6">
    <source>
        <dbReference type="Proteomes" id="UP000736335"/>
    </source>
</evidence>